<evidence type="ECO:0000259" key="10">
    <source>
        <dbReference type="Pfam" id="PF01490"/>
    </source>
</evidence>
<dbReference type="Pfam" id="PF01490">
    <property type="entry name" value="Aa_trans"/>
    <property type="match status" value="1"/>
</dbReference>
<dbReference type="AlphaFoldDB" id="A0A292PWH4"/>
<proteinExistence type="inferred from homology"/>
<feature type="transmembrane region" description="Helical" evidence="9">
    <location>
        <begin position="554"/>
        <end position="578"/>
    </location>
</feature>
<keyword evidence="6 9" id="KW-1133">Transmembrane helix</keyword>
<keyword evidence="4 9" id="KW-0812">Transmembrane</keyword>
<evidence type="ECO:0000256" key="9">
    <source>
        <dbReference type="SAM" id="Phobius"/>
    </source>
</evidence>
<reference evidence="11" key="1">
    <citation type="submission" date="2015-10" db="EMBL/GenBank/DDBJ databases">
        <authorList>
            <person name="Regsiter A."/>
            <person name="william w."/>
        </authorList>
    </citation>
    <scope>NUCLEOTIDE SEQUENCE</scope>
    <source>
        <strain evidence="11">Montdore</strain>
    </source>
</reference>
<feature type="transmembrane region" description="Helical" evidence="9">
    <location>
        <begin position="392"/>
        <end position="413"/>
    </location>
</feature>
<comment type="similarity">
    <text evidence="2">Belongs to the amino acid/polyamine transporter 2 family.</text>
</comment>
<evidence type="ECO:0000256" key="7">
    <source>
        <dbReference type="ARBA" id="ARBA00023136"/>
    </source>
</evidence>
<organism evidence="11 12">
    <name type="scientific">Tuber aestivum</name>
    <name type="common">summer truffle</name>
    <dbReference type="NCBI Taxonomy" id="59557"/>
    <lineage>
        <taxon>Eukaryota</taxon>
        <taxon>Fungi</taxon>
        <taxon>Dikarya</taxon>
        <taxon>Ascomycota</taxon>
        <taxon>Pezizomycotina</taxon>
        <taxon>Pezizomycetes</taxon>
        <taxon>Pezizales</taxon>
        <taxon>Tuberaceae</taxon>
        <taxon>Tuber</taxon>
    </lineage>
</organism>
<dbReference type="PANTHER" id="PTHR22950:SF692">
    <property type="entry name" value="TRANSMEMBRANE AMINO ACID TRANSPORTER FAMILY PROTEIN"/>
    <property type="match status" value="1"/>
</dbReference>
<dbReference type="PANTHER" id="PTHR22950">
    <property type="entry name" value="AMINO ACID TRANSPORTER"/>
    <property type="match status" value="1"/>
</dbReference>
<evidence type="ECO:0000313" key="11">
    <source>
        <dbReference type="EMBL" id="CUS11962.1"/>
    </source>
</evidence>
<keyword evidence="12" id="KW-1185">Reference proteome</keyword>
<evidence type="ECO:0000256" key="1">
    <source>
        <dbReference type="ARBA" id="ARBA00004141"/>
    </source>
</evidence>
<feature type="transmembrane region" description="Helical" evidence="9">
    <location>
        <begin position="292"/>
        <end position="315"/>
    </location>
</feature>
<sequence length="618" mass="66925">MSYSAKNDEEILSSGPRTPVLGACPPVHDISPSSSSPNVDIPPQGLRPRRSSLSLGLDVIRYAGGVNSLDNFARSWTRAAGYFEITPSRQSFVSVDPSRDEEEPASSSAIDDESYYDDVEVTRHLAARASPPAAGFGSYGSISRYGGIGTGFPGARLDDTATRRAADLFIQKQTAGEVVVVDETLDKEREPLLVRAVTTESGRVEQTVVGQSTLPQTVFNSVNVLIGIGLLSLPLGLRYSGWLIGLIFLVFSALITNYTGKLLSRCLDKSPNQSLVTYSDIAYIAYGHKSRVCVSILFSMELMAACVALVVLFSDSLNALFPQIDKLQWKIIAGFVLTPLSFLPLKVLSFSSILGILSTFSIVTIIFVDGWLKPNAPGSLREPMPTYLFPPSWSTIPLSFGLLMSPWGGHSVFPNIYKDMRHPKKYNKAVDITYSFTFILDMTLAITGILMFGDGVMDEITSNILELPGYPSALSMAMVGFVAIIPLTKTPLNARPIVTTLEIFAGVDPRAMTLQGEFVGMSGLACGLLKTLIRIGVNASFVVIAILVPSFDRIMAFLGSALCFSICVILPMMFYLKIYGEEVPKKERRVNQILIVVCTIVATIGTVAAFVPKESLGA</sequence>
<keyword evidence="7 9" id="KW-0472">Membrane</keyword>
<evidence type="ECO:0000256" key="3">
    <source>
        <dbReference type="ARBA" id="ARBA00022448"/>
    </source>
</evidence>
<evidence type="ECO:0000256" key="6">
    <source>
        <dbReference type="ARBA" id="ARBA00022989"/>
    </source>
</evidence>
<feature type="transmembrane region" description="Helical" evidence="9">
    <location>
        <begin position="327"/>
        <end position="345"/>
    </location>
</feature>
<feature type="transmembrane region" description="Helical" evidence="9">
    <location>
        <begin position="531"/>
        <end position="548"/>
    </location>
</feature>
<evidence type="ECO:0000256" key="4">
    <source>
        <dbReference type="ARBA" id="ARBA00022692"/>
    </source>
</evidence>
<name>A0A292PWH4_9PEZI</name>
<dbReference type="GO" id="GO:0005774">
    <property type="term" value="C:vacuolar membrane"/>
    <property type="evidence" value="ECO:0007669"/>
    <property type="project" value="TreeGrafter"/>
</dbReference>
<feature type="transmembrane region" description="Helical" evidence="9">
    <location>
        <begin position="434"/>
        <end position="457"/>
    </location>
</feature>
<evidence type="ECO:0000313" key="12">
    <source>
        <dbReference type="Proteomes" id="UP001412239"/>
    </source>
</evidence>
<feature type="transmembrane region" description="Helical" evidence="9">
    <location>
        <begin position="469"/>
        <end position="487"/>
    </location>
</feature>
<evidence type="ECO:0000256" key="5">
    <source>
        <dbReference type="ARBA" id="ARBA00022970"/>
    </source>
</evidence>
<comment type="subcellular location">
    <subcellularLocation>
        <location evidence="1">Membrane</location>
        <topology evidence="1">Multi-pass membrane protein</topology>
    </subcellularLocation>
</comment>
<evidence type="ECO:0000256" key="8">
    <source>
        <dbReference type="SAM" id="MobiDB-lite"/>
    </source>
</evidence>
<feature type="transmembrane region" description="Helical" evidence="9">
    <location>
        <begin position="590"/>
        <end position="611"/>
    </location>
</feature>
<accession>A0A292PWH4</accession>
<dbReference type="GO" id="GO:0015179">
    <property type="term" value="F:L-amino acid transmembrane transporter activity"/>
    <property type="evidence" value="ECO:0007669"/>
    <property type="project" value="TreeGrafter"/>
</dbReference>
<keyword evidence="3" id="KW-0813">Transport</keyword>
<dbReference type="EMBL" id="LN891008">
    <property type="protein sequence ID" value="CUS11962.1"/>
    <property type="molecule type" value="Genomic_DNA"/>
</dbReference>
<dbReference type="Proteomes" id="UP001412239">
    <property type="component" value="Unassembled WGS sequence"/>
</dbReference>
<feature type="region of interest" description="Disordered" evidence="8">
    <location>
        <begin position="1"/>
        <end position="47"/>
    </location>
</feature>
<feature type="domain" description="Amino acid transporter transmembrane" evidence="10">
    <location>
        <begin position="211"/>
        <end position="607"/>
    </location>
</feature>
<keyword evidence="5" id="KW-0029">Amino-acid transport</keyword>
<gene>
    <name evidence="11" type="ORF">GSTUAT00004010001</name>
</gene>
<feature type="transmembrane region" description="Helical" evidence="9">
    <location>
        <begin position="242"/>
        <end position="260"/>
    </location>
</feature>
<dbReference type="InterPro" id="IPR013057">
    <property type="entry name" value="AA_transpt_TM"/>
</dbReference>
<evidence type="ECO:0000256" key="2">
    <source>
        <dbReference type="ARBA" id="ARBA00008066"/>
    </source>
</evidence>
<protein>
    <recommendedName>
        <fullName evidence="10">Amino acid transporter transmembrane domain-containing protein</fullName>
    </recommendedName>
</protein>
<feature type="transmembrane region" description="Helical" evidence="9">
    <location>
        <begin position="352"/>
        <end position="372"/>
    </location>
</feature>